<sequence>MLDVARTISRQSVSRIVRRSARFVNRGSASSIQGSYPRYRQFFDASDQSQCHYRIQSAQIGDKVVRKDKSAYSKIPKTWLE</sequence>
<dbReference type="AlphaFoldDB" id="A0A835P3L0"/>
<keyword evidence="3" id="KW-1185">Reference proteome</keyword>
<evidence type="ECO:0000313" key="1">
    <source>
        <dbReference type="EMBL" id="KAG0445941.1"/>
    </source>
</evidence>
<gene>
    <name evidence="1" type="ORF">HPP92_029079</name>
    <name evidence="2" type="ORF">HPP92_029090</name>
</gene>
<evidence type="ECO:0000313" key="3">
    <source>
        <dbReference type="Proteomes" id="UP000636800"/>
    </source>
</evidence>
<organism evidence="1 3">
    <name type="scientific">Vanilla planifolia</name>
    <name type="common">Vanilla</name>
    <dbReference type="NCBI Taxonomy" id="51239"/>
    <lineage>
        <taxon>Eukaryota</taxon>
        <taxon>Viridiplantae</taxon>
        <taxon>Streptophyta</taxon>
        <taxon>Embryophyta</taxon>
        <taxon>Tracheophyta</taxon>
        <taxon>Spermatophyta</taxon>
        <taxon>Magnoliopsida</taxon>
        <taxon>Liliopsida</taxon>
        <taxon>Asparagales</taxon>
        <taxon>Orchidaceae</taxon>
        <taxon>Vanilloideae</taxon>
        <taxon>Vanilleae</taxon>
        <taxon>Vanilla</taxon>
    </lineage>
</organism>
<comment type="caution">
    <text evidence="1">The sequence shown here is derived from an EMBL/GenBank/DDBJ whole genome shotgun (WGS) entry which is preliminary data.</text>
</comment>
<evidence type="ECO:0000313" key="4">
    <source>
        <dbReference type="Proteomes" id="UP000639772"/>
    </source>
</evidence>
<dbReference type="Proteomes" id="UP000639772">
    <property type="component" value="Unassembled WGS sequence"/>
</dbReference>
<name>A0A835P3L0_VANPL</name>
<accession>A0A835P3L0</accession>
<dbReference type="Proteomes" id="UP000636800">
    <property type="component" value="Unassembled WGS sequence"/>
</dbReference>
<protein>
    <submittedName>
        <fullName evidence="1">Uncharacterized protein</fullName>
    </submittedName>
</protein>
<evidence type="ECO:0000313" key="2">
    <source>
        <dbReference type="EMBL" id="KAG0445949.1"/>
    </source>
</evidence>
<reference evidence="3 4" key="1">
    <citation type="journal article" date="2020" name="Nat. Food">
        <title>A phased Vanilla planifolia genome enables genetic improvement of flavour and production.</title>
        <authorList>
            <person name="Hasing T."/>
            <person name="Tang H."/>
            <person name="Brym M."/>
            <person name="Khazi F."/>
            <person name="Huang T."/>
            <person name="Chambers A.H."/>
        </authorList>
    </citation>
    <scope>NUCLEOTIDE SEQUENCE [LARGE SCALE GENOMIC DNA]</scope>
    <source>
        <tissue evidence="1">Leaf</tissue>
    </source>
</reference>
<proteinExistence type="predicted"/>
<dbReference type="EMBL" id="JADCNM010000632">
    <property type="protein sequence ID" value="KAG0445949.1"/>
    <property type="molecule type" value="Genomic_DNA"/>
</dbReference>
<dbReference type="EMBL" id="JADCNL010000631">
    <property type="protein sequence ID" value="KAG0445941.1"/>
    <property type="molecule type" value="Genomic_DNA"/>
</dbReference>